<dbReference type="SUPFAM" id="SSF160104">
    <property type="entry name" value="Acetoacetate decarboxylase-like"/>
    <property type="match status" value="1"/>
</dbReference>
<dbReference type="EMBL" id="CADCUB010000126">
    <property type="protein sequence ID" value="CAA9345260.1"/>
    <property type="molecule type" value="Genomic_DNA"/>
</dbReference>
<evidence type="ECO:0000313" key="1">
    <source>
        <dbReference type="EMBL" id="CAA9345260.1"/>
    </source>
</evidence>
<gene>
    <name evidence="1" type="ORF">AVDCRST_MAG07-2631</name>
</gene>
<name>A0A6J4LYI3_9ACTN</name>
<proteinExistence type="predicted"/>
<protein>
    <submittedName>
        <fullName evidence="1">Uncharacterized protein</fullName>
    </submittedName>
</protein>
<sequence>MRRGPDGRRLTALAVVAYAETPVGPYAEALLAELRAPLRLHVPWIVVDSAASARAGREHWALPKQLASLALDLPRSGRLVAPPPVGEVGLTARPLGPWLPLAARALLDQPGRPPARLRFRGRVRPAVVRVSGGPAPGRGPGLELDGVLRLAAPVRQDGHRLG</sequence>
<reference evidence="1" key="1">
    <citation type="submission" date="2020-02" db="EMBL/GenBank/DDBJ databases">
        <authorList>
            <person name="Meier V. D."/>
        </authorList>
    </citation>
    <scope>NUCLEOTIDE SEQUENCE</scope>
    <source>
        <strain evidence="1">AVDCRST_MAG07</strain>
    </source>
</reference>
<dbReference type="Gene3D" id="2.40.400.10">
    <property type="entry name" value="Acetoacetate decarboxylase-like"/>
    <property type="match status" value="1"/>
</dbReference>
<accession>A0A6J4LYI3</accession>
<dbReference type="AlphaFoldDB" id="A0A6J4LYI3"/>
<organism evidence="1">
    <name type="scientific">uncultured Frankineae bacterium</name>
    <dbReference type="NCBI Taxonomy" id="437475"/>
    <lineage>
        <taxon>Bacteria</taxon>
        <taxon>Bacillati</taxon>
        <taxon>Actinomycetota</taxon>
        <taxon>Actinomycetes</taxon>
        <taxon>Frankiales</taxon>
        <taxon>environmental samples</taxon>
    </lineage>
</organism>
<dbReference type="InterPro" id="IPR023375">
    <property type="entry name" value="ADC_dom_sf"/>
</dbReference>